<dbReference type="Pfam" id="PF01636">
    <property type="entry name" value="APH"/>
    <property type="match status" value="1"/>
</dbReference>
<dbReference type="InterPro" id="IPR002575">
    <property type="entry name" value="Aminoglycoside_PTrfase"/>
</dbReference>
<gene>
    <name evidence="1" type="ORF">MCNF_32820</name>
</gene>
<organism evidence="1 2">
    <name type="scientific">Mycolicibacterium confluentis</name>
    <dbReference type="NCBI Taxonomy" id="28047"/>
    <lineage>
        <taxon>Bacteria</taxon>
        <taxon>Bacillati</taxon>
        <taxon>Actinomycetota</taxon>
        <taxon>Actinomycetes</taxon>
        <taxon>Mycobacteriales</taxon>
        <taxon>Mycobacteriaceae</taxon>
        <taxon>Mycolicibacterium</taxon>
    </lineage>
</organism>
<dbReference type="AlphaFoldDB" id="A0A7I7XZF3"/>
<name>A0A7I7XZF3_9MYCO</name>
<dbReference type="SUPFAM" id="SSF56112">
    <property type="entry name" value="Protein kinase-like (PK-like)"/>
    <property type="match status" value="1"/>
</dbReference>
<dbReference type="Proteomes" id="UP000466931">
    <property type="component" value="Chromosome"/>
</dbReference>
<evidence type="ECO:0000313" key="1">
    <source>
        <dbReference type="EMBL" id="BBZ34677.1"/>
    </source>
</evidence>
<dbReference type="Gene3D" id="3.30.200.20">
    <property type="entry name" value="Phosphorylase Kinase, domain 1"/>
    <property type="match status" value="1"/>
</dbReference>
<dbReference type="InterPro" id="IPR046252">
    <property type="entry name" value="DUF6285"/>
</dbReference>
<dbReference type="OrthoDB" id="3806873at2"/>
<dbReference type="PANTHER" id="PTHR21310">
    <property type="entry name" value="AMINOGLYCOSIDE PHOSPHOTRANSFERASE-RELATED-RELATED"/>
    <property type="match status" value="1"/>
</dbReference>
<dbReference type="PANTHER" id="PTHR21310:SF57">
    <property type="entry name" value="BLR2944 PROTEIN"/>
    <property type="match status" value="1"/>
</dbReference>
<dbReference type="InterPro" id="IPR041726">
    <property type="entry name" value="ACAD10_11_N"/>
</dbReference>
<dbReference type="InterPro" id="IPR051678">
    <property type="entry name" value="AGP_Transferase"/>
</dbReference>
<protein>
    <submittedName>
        <fullName evidence="1">Uncharacterized protein</fullName>
    </submittedName>
</protein>
<dbReference type="InterPro" id="IPR011009">
    <property type="entry name" value="Kinase-like_dom_sf"/>
</dbReference>
<proteinExistence type="predicted"/>
<evidence type="ECO:0000313" key="2">
    <source>
        <dbReference type="Proteomes" id="UP000466931"/>
    </source>
</evidence>
<reference evidence="1" key="1">
    <citation type="journal article" date="2019" name="Emerg. Microbes Infect.">
        <title>Comprehensive subspecies identification of 175 nontuberculous mycobacteria species based on 7547 genomic profiles.</title>
        <authorList>
            <person name="Matsumoto Y."/>
            <person name="Kinjo T."/>
            <person name="Motooka D."/>
            <person name="Nabeya D."/>
            <person name="Jung N."/>
            <person name="Uechi K."/>
            <person name="Horii T."/>
            <person name="Iida T."/>
            <person name="Fujita J."/>
            <person name="Nakamura S."/>
        </authorList>
    </citation>
    <scope>NUCLEOTIDE SEQUENCE [LARGE SCALE GENOMIC DNA]</scope>
    <source>
        <strain evidence="1">JCM 13671</strain>
    </source>
</reference>
<keyword evidence="2" id="KW-1185">Reference proteome</keyword>
<sequence length="437" mass="47415">MSLADALSAVLGAEIEDLTRLTGGASRTTWAFTARTADGARPLILRTGEADEVHAGMELEAQVQRLAGAQGAPVPEILASSNSVEPLGHPYLICSAIAGETIVRRIQRALDDAGRDKLLRQCAAALAAIHRADPNDAELSDTDQLAQWRVELDDMNDTTATFEWAFRWLDRNRPKSLRTTLVHGDFRMGNLIVDGSELAAVLDWELVHAGDPAEDLAWFCIRAWRFGAPRELDAGGLGSIEDFVTAYEQAGGAPIDRTEFRWWLVSATLRWGIICRFQAQRHLSGQAPSVELATIGRRVCETEFDLLNLLGAPLVTAADSGEDRDSPGLHGRPTAAELLEAVADFLDKDVRDATTGQVNFHTRVAANALRMVQRELTSTGAEAVRAAIADLGADDEAALAASIRRGDFDERADDLLPALRYLVGHRLAAAHPGYEQE</sequence>
<accession>A0A7I7XZF3</accession>
<dbReference type="Pfam" id="PF19802">
    <property type="entry name" value="DUF6285"/>
    <property type="match status" value="1"/>
</dbReference>
<dbReference type="RefSeq" id="WP_085148390.1">
    <property type="nucleotide sequence ID" value="NZ_AP022612.1"/>
</dbReference>
<dbReference type="Gene3D" id="3.90.1200.10">
    <property type="match status" value="1"/>
</dbReference>
<reference evidence="1" key="2">
    <citation type="submission" date="2020-02" db="EMBL/GenBank/DDBJ databases">
        <authorList>
            <person name="Matsumoto Y."/>
            <person name="Motooka D."/>
            <person name="Nakamura S."/>
        </authorList>
    </citation>
    <scope>NUCLEOTIDE SEQUENCE</scope>
    <source>
        <strain evidence="1">JCM 13671</strain>
    </source>
</reference>
<dbReference type="EMBL" id="AP022612">
    <property type="protein sequence ID" value="BBZ34677.1"/>
    <property type="molecule type" value="Genomic_DNA"/>
</dbReference>
<dbReference type="CDD" id="cd05154">
    <property type="entry name" value="ACAD10_11_N-like"/>
    <property type="match status" value="1"/>
</dbReference>